<dbReference type="Gene3D" id="3.20.20.450">
    <property type="entry name" value="EAL domain"/>
    <property type="match status" value="1"/>
</dbReference>
<evidence type="ECO:0000259" key="3">
    <source>
        <dbReference type="PROSITE" id="PS50883"/>
    </source>
</evidence>
<dbReference type="Gene3D" id="3.30.450.20">
    <property type="entry name" value="PAS domain"/>
    <property type="match status" value="1"/>
</dbReference>
<organism evidence="5 6">
    <name type="scientific">Actinoplanes lutulentus</name>
    <dbReference type="NCBI Taxonomy" id="1287878"/>
    <lineage>
        <taxon>Bacteria</taxon>
        <taxon>Bacillati</taxon>
        <taxon>Actinomycetota</taxon>
        <taxon>Actinomycetes</taxon>
        <taxon>Micromonosporales</taxon>
        <taxon>Micromonosporaceae</taxon>
        <taxon>Actinoplanes</taxon>
    </lineage>
</organism>
<dbReference type="EMBL" id="QLMJ01000003">
    <property type="protein sequence ID" value="RAK40198.1"/>
    <property type="molecule type" value="Genomic_DNA"/>
</dbReference>
<keyword evidence="6" id="KW-1185">Reference proteome</keyword>
<dbReference type="AlphaFoldDB" id="A0A327ZHW6"/>
<gene>
    <name evidence="5" type="ORF">B0I29_103228</name>
</gene>
<dbReference type="PANTHER" id="PTHR33121">
    <property type="entry name" value="CYCLIC DI-GMP PHOSPHODIESTERASE PDEF"/>
    <property type="match status" value="1"/>
</dbReference>
<dbReference type="SMART" id="SM00052">
    <property type="entry name" value="EAL"/>
    <property type="match status" value="1"/>
</dbReference>
<dbReference type="GO" id="GO:0071111">
    <property type="term" value="F:cyclic-guanylate-specific phosphodiesterase activity"/>
    <property type="evidence" value="ECO:0007669"/>
    <property type="project" value="InterPro"/>
</dbReference>
<feature type="compositionally biased region" description="Basic and acidic residues" evidence="1">
    <location>
        <begin position="1"/>
        <end position="10"/>
    </location>
</feature>
<dbReference type="SUPFAM" id="SSF55785">
    <property type="entry name" value="PYP-like sensor domain (PAS domain)"/>
    <property type="match status" value="1"/>
</dbReference>
<evidence type="ECO:0000259" key="2">
    <source>
        <dbReference type="PROSITE" id="PS50113"/>
    </source>
</evidence>
<dbReference type="RefSeq" id="WP_111648259.1">
    <property type="nucleotide sequence ID" value="NZ_JACHWI010000009.1"/>
</dbReference>
<dbReference type="Gene3D" id="3.30.70.270">
    <property type="match status" value="1"/>
</dbReference>
<evidence type="ECO:0000313" key="6">
    <source>
        <dbReference type="Proteomes" id="UP000249341"/>
    </source>
</evidence>
<dbReference type="SMART" id="SM00267">
    <property type="entry name" value="GGDEF"/>
    <property type="match status" value="1"/>
</dbReference>
<dbReference type="PROSITE" id="PS50113">
    <property type="entry name" value="PAC"/>
    <property type="match status" value="1"/>
</dbReference>
<dbReference type="SMART" id="SM00086">
    <property type="entry name" value="PAC"/>
    <property type="match status" value="1"/>
</dbReference>
<comment type="caution">
    <text evidence="5">The sequence shown here is derived from an EMBL/GenBank/DDBJ whole genome shotgun (WGS) entry which is preliminary data.</text>
</comment>
<protein>
    <submittedName>
        <fullName evidence="5">PAS domain S-box-containing protein</fullName>
    </submittedName>
</protein>
<dbReference type="Pfam" id="PF00563">
    <property type="entry name" value="EAL"/>
    <property type="match status" value="1"/>
</dbReference>
<evidence type="ECO:0000259" key="4">
    <source>
        <dbReference type="PROSITE" id="PS50887"/>
    </source>
</evidence>
<evidence type="ECO:0000313" key="5">
    <source>
        <dbReference type="EMBL" id="RAK40198.1"/>
    </source>
</evidence>
<dbReference type="InterPro" id="IPR035919">
    <property type="entry name" value="EAL_sf"/>
</dbReference>
<dbReference type="InterPro" id="IPR043128">
    <property type="entry name" value="Rev_trsase/Diguanyl_cyclase"/>
</dbReference>
<reference evidence="5 6" key="1">
    <citation type="submission" date="2018-06" db="EMBL/GenBank/DDBJ databases">
        <title>Genomic Encyclopedia of Type Strains, Phase III (KMG-III): the genomes of soil and plant-associated and newly described type strains.</title>
        <authorList>
            <person name="Whitman W."/>
        </authorList>
    </citation>
    <scope>NUCLEOTIDE SEQUENCE [LARGE SCALE GENOMIC DNA]</scope>
    <source>
        <strain evidence="5 6">CGMCC 4.7090</strain>
    </source>
</reference>
<dbReference type="CDD" id="cd00130">
    <property type="entry name" value="PAS"/>
    <property type="match status" value="1"/>
</dbReference>
<feature type="domain" description="PAC" evidence="2">
    <location>
        <begin position="96"/>
        <end position="148"/>
    </location>
</feature>
<dbReference type="SUPFAM" id="SSF141868">
    <property type="entry name" value="EAL domain-like"/>
    <property type="match status" value="1"/>
</dbReference>
<dbReference type="InterPro" id="IPR000160">
    <property type="entry name" value="GGDEF_dom"/>
</dbReference>
<dbReference type="InterPro" id="IPR000700">
    <property type="entry name" value="PAS-assoc_C"/>
</dbReference>
<dbReference type="PANTHER" id="PTHR33121:SF23">
    <property type="entry name" value="CYCLIC DI-GMP PHOSPHODIESTERASE PDEB"/>
    <property type="match status" value="1"/>
</dbReference>
<dbReference type="Pfam" id="PF08447">
    <property type="entry name" value="PAS_3"/>
    <property type="match status" value="1"/>
</dbReference>
<proteinExistence type="predicted"/>
<dbReference type="InterPro" id="IPR001610">
    <property type="entry name" value="PAC"/>
</dbReference>
<feature type="region of interest" description="Disordered" evidence="1">
    <location>
        <begin position="1"/>
        <end position="29"/>
    </location>
</feature>
<dbReference type="InterPro" id="IPR013655">
    <property type="entry name" value="PAS_fold_3"/>
</dbReference>
<sequence length="571" mass="63320">MTVPEERERWSPASPTALPEQALPEPRQSAEDRAAWFTYTATGDQIVWSAALSAMLGRPPAEKEMTRQILARYVHRDDHAKALGAITGSWTSRNTVHTTVRLMRTDGGWFDVDCRLEPMMSSDGTVRGIRGTVLDVSARERARRENARLTRRGETVQASLVEPDPGTGLLTRARFADEIDRALRGAAGAVLVLRVQVDGEGAEGVRPEHNAELLRGAARLLEDQVRPEHLLGRVGPTEIGVLLAGAGWNAAHEHARQLVDALRAFRLEQDCLTVGAWGGLVRFEQDAEAGSHGLLIDAEQAWRQSRELGRPLTLVAHPVPVRDRQGSYRSRVADALGTDRFTLYSQPILELQSNKVTRHELLLRVIDEADGPQSPIQVLDTAERLDAIFDIDLWVVERAMRLAADEPGLCLQVNLSGRSVGDPRLTTEVEKLLERYRVDPAQLTFEITETALIGNLSEARRFADRVRDLGCGLALDDFGSGYASFRYLRIFPIDLVKIDGEYVVDLVDNPQDQVLVRALVQVCQAYGIHTVAEFVQDEPTLRMLRELGVDYVQGYLIGRPSPVSPLRLRGA</sequence>
<dbReference type="SUPFAM" id="SSF55073">
    <property type="entry name" value="Nucleotide cyclase"/>
    <property type="match status" value="1"/>
</dbReference>
<feature type="domain" description="EAL" evidence="3">
    <location>
        <begin position="325"/>
        <end position="571"/>
    </location>
</feature>
<dbReference type="InterPro" id="IPR050706">
    <property type="entry name" value="Cyclic-di-GMP_PDE-like"/>
</dbReference>
<dbReference type="OrthoDB" id="23692at2"/>
<dbReference type="InterPro" id="IPR000014">
    <property type="entry name" value="PAS"/>
</dbReference>
<dbReference type="CDD" id="cd01948">
    <property type="entry name" value="EAL"/>
    <property type="match status" value="1"/>
</dbReference>
<dbReference type="NCBIfam" id="TIGR00229">
    <property type="entry name" value="sensory_box"/>
    <property type="match status" value="1"/>
</dbReference>
<dbReference type="InterPro" id="IPR029787">
    <property type="entry name" value="Nucleotide_cyclase"/>
</dbReference>
<dbReference type="PROSITE" id="PS50883">
    <property type="entry name" value="EAL"/>
    <property type="match status" value="1"/>
</dbReference>
<feature type="domain" description="GGDEF" evidence="4">
    <location>
        <begin position="188"/>
        <end position="318"/>
    </location>
</feature>
<dbReference type="InterPro" id="IPR001633">
    <property type="entry name" value="EAL_dom"/>
</dbReference>
<dbReference type="InterPro" id="IPR035965">
    <property type="entry name" value="PAS-like_dom_sf"/>
</dbReference>
<evidence type="ECO:0000256" key="1">
    <source>
        <dbReference type="SAM" id="MobiDB-lite"/>
    </source>
</evidence>
<dbReference type="PROSITE" id="PS50887">
    <property type="entry name" value="GGDEF"/>
    <property type="match status" value="1"/>
</dbReference>
<name>A0A327ZHW6_9ACTN</name>
<dbReference type="Proteomes" id="UP000249341">
    <property type="component" value="Unassembled WGS sequence"/>
</dbReference>
<accession>A0A327ZHW6</accession>